<dbReference type="AlphaFoldDB" id="A0A5M8RDU5"/>
<comment type="subcellular location">
    <subcellularLocation>
        <location evidence="1">Membrane</location>
    </subcellularLocation>
</comment>
<keyword evidence="2 4" id="KW-0812">Transmembrane</keyword>
<dbReference type="RefSeq" id="WP_148959239.1">
    <property type="nucleotide sequence ID" value="NZ_QSND01000008.1"/>
</dbReference>
<reference evidence="5 6" key="1">
    <citation type="submission" date="2018-08" db="EMBL/GenBank/DDBJ databases">
        <title>Bacillus phenotypic plasticity.</title>
        <authorList>
            <person name="Hurtado E."/>
        </authorList>
    </citation>
    <scope>NUCLEOTIDE SEQUENCE [LARGE SCALE GENOMIC DNA]</scope>
    <source>
        <strain evidence="5 6">427</strain>
    </source>
</reference>
<feature type="transmembrane region" description="Helical" evidence="4">
    <location>
        <begin position="71"/>
        <end position="90"/>
    </location>
</feature>
<comment type="caution">
    <text evidence="5">The sequence shown here is derived from an EMBL/GenBank/DDBJ whole genome shotgun (WGS) entry which is preliminary data.</text>
</comment>
<dbReference type="Gene3D" id="1.10.287.90">
    <property type="match status" value="1"/>
</dbReference>
<evidence type="ECO:0000256" key="4">
    <source>
        <dbReference type="SAM" id="Phobius"/>
    </source>
</evidence>
<dbReference type="Proteomes" id="UP000324326">
    <property type="component" value="Unassembled WGS sequence"/>
</dbReference>
<proteinExistence type="predicted"/>
<evidence type="ECO:0000256" key="1">
    <source>
        <dbReference type="ARBA" id="ARBA00004370"/>
    </source>
</evidence>
<accession>A0A5M8RDU5</accession>
<keyword evidence="3 4" id="KW-0472">Membrane</keyword>
<dbReference type="PROSITE" id="PS51257">
    <property type="entry name" value="PROKAR_LIPOPROTEIN"/>
    <property type="match status" value="1"/>
</dbReference>
<dbReference type="EMBL" id="QSND01000008">
    <property type="protein sequence ID" value="KAA6446745.1"/>
    <property type="molecule type" value="Genomic_DNA"/>
</dbReference>
<feature type="transmembrane region" description="Helical" evidence="4">
    <location>
        <begin position="12"/>
        <end position="30"/>
    </location>
</feature>
<evidence type="ECO:0000256" key="2">
    <source>
        <dbReference type="ARBA" id="ARBA00022692"/>
    </source>
</evidence>
<keyword evidence="4" id="KW-1133">Transmembrane helix</keyword>
<evidence type="ECO:0000256" key="3">
    <source>
        <dbReference type="ARBA" id="ARBA00023136"/>
    </source>
</evidence>
<name>A0A5M8RDU5_9BACI</name>
<dbReference type="InterPro" id="IPR036257">
    <property type="entry name" value="Cyt_c_oxidase_su2_TM_sf"/>
</dbReference>
<sequence>MYNVKSNFSFPVTTTVLVVLVAACLVFNLVKRKKSQEQSDKKYEFIWWIATILMVLVMTFNTVFLKIDPKYNIIVVLIHILFMVIIKSRWKRAKTD</sequence>
<evidence type="ECO:0000313" key="5">
    <source>
        <dbReference type="EMBL" id="KAA6446745.1"/>
    </source>
</evidence>
<gene>
    <name evidence="5" type="ORF">DX927_24025</name>
</gene>
<organism evidence="5 6">
    <name type="scientific">Bacillus swezeyi</name>
    <dbReference type="NCBI Taxonomy" id="1925020"/>
    <lineage>
        <taxon>Bacteria</taxon>
        <taxon>Bacillati</taxon>
        <taxon>Bacillota</taxon>
        <taxon>Bacilli</taxon>
        <taxon>Bacillales</taxon>
        <taxon>Bacillaceae</taxon>
        <taxon>Bacillus</taxon>
    </lineage>
</organism>
<protein>
    <submittedName>
        <fullName evidence="5">Uncharacterized protein</fullName>
    </submittedName>
</protein>
<evidence type="ECO:0000313" key="6">
    <source>
        <dbReference type="Proteomes" id="UP000324326"/>
    </source>
</evidence>
<dbReference type="GO" id="GO:0016020">
    <property type="term" value="C:membrane"/>
    <property type="evidence" value="ECO:0007669"/>
    <property type="project" value="UniProtKB-SubCell"/>
</dbReference>
<feature type="transmembrane region" description="Helical" evidence="4">
    <location>
        <begin position="45"/>
        <end position="65"/>
    </location>
</feature>